<organism evidence="4">
    <name type="scientific">Planktothricoides raciborskii GIHE-MW2</name>
    <dbReference type="NCBI Taxonomy" id="2792601"/>
    <lineage>
        <taxon>Bacteria</taxon>
        <taxon>Bacillati</taxon>
        <taxon>Cyanobacteriota</taxon>
        <taxon>Cyanophyceae</taxon>
        <taxon>Oscillatoriophycideae</taxon>
        <taxon>Oscillatoriales</taxon>
        <taxon>Oscillatoriaceae</taxon>
        <taxon>Planktothricoides</taxon>
    </lineage>
</organism>
<proteinExistence type="predicted"/>
<keyword evidence="1" id="KW-0479">Metal-binding</keyword>
<dbReference type="InterPro" id="IPR014905">
    <property type="entry name" value="HIRAN"/>
</dbReference>
<feature type="domain" description="HIRAN" evidence="3">
    <location>
        <begin position="125"/>
        <end position="228"/>
    </location>
</feature>
<dbReference type="SMART" id="SM00910">
    <property type="entry name" value="HIRAN"/>
    <property type="match status" value="1"/>
</dbReference>
<dbReference type="AlphaFoldDB" id="A0AAU8JA03"/>
<dbReference type="GO" id="GO:0008270">
    <property type="term" value="F:zinc ion binding"/>
    <property type="evidence" value="ECO:0007669"/>
    <property type="project" value="InterPro"/>
</dbReference>
<dbReference type="GO" id="GO:0003676">
    <property type="term" value="F:nucleic acid binding"/>
    <property type="evidence" value="ECO:0007669"/>
    <property type="project" value="InterPro"/>
</dbReference>
<keyword evidence="2" id="KW-0378">Hydrolase</keyword>
<dbReference type="Gene3D" id="3.30.70.2330">
    <property type="match status" value="1"/>
</dbReference>
<evidence type="ECO:0000313" key="4">
    <source>
        <dbReference type="EMBL" id="XCM35413.1"/>
    </source>
</evidence>
<dbReference type="EMBL" id="CP159837">
    <property type="protein sequence ID" value="XCM35413.1"/>
    <property type="molecule type" value="Genomic_DNA"/>
</dbReference>
<name>A0AAU8JA03_9CYAN</name>
<dbReference type="GO" id="GO:0016818">
    <property type="term" value="F:hydrolase activity, acting on acid anhydrides, in phosphorus-containing anhydrides"/>
    <property type="evidence" value="ECO:0007669"/>
    <property type="project" value="InterPro"/>
</dbReference>
<evidence type="ECO:0000256" key="2">
    <source>
        <dbReference type="ARBA" id="ARBA00022801"/>
    </source>
</evidence>
<evidence type="ECO:0000256" key="1">
    <source>
        <dbReference type="ARBA" id="ARBA00022723"/>
    </source>
</evidence>
<reference evidence="4" key="1">
    <citation type="submission" date="2024-07" db="EMBL/GenBank/DDBJ databases">
        <authorList>
            <person name="Kim Y.J."/>
            <person name="Jeong J.Y."/>
        </authorList>
    </citation>
    <scope>NUCLEOTIDE SEQUENCE</scope>
    <source>
        <strain evidence="4">GIHE-MW2</strain>
    </source>
</reference>
<protein>
    <submittedName>
        <fullName evidence="4">HIRAN domain-containing protein</fullName>
    </submittedName>
</protein>
<evidence type="ECO:0000259" key="3">
    <source>
        <dbReference type="SMART" id="SM00910"/>
    </source>
</evidence>
<dbReference type="Pfam" id="PF08797">
    <property type="entry name" value="HIRAN"/>
    <property type="match status" value="1"/>
</dbReference>
<accession>A0AAU8JA03</accession>
<sequence length="251" mass="29849">METLFLAWQDPLSRSWFPIGRLTFDGNWYQFLYTYGAKYAEENCKFLPLHSFPELTREYKSFGLFPFFANRLMRPSRQEYRNYLQWLNIPEHQDDPMVIFSRNGGRKATDTFEIFPCPKPDENGLYHIHFFAHGLRYLPKGSVERISELQPNELLYLANEFQNPYDSRALLLCTRDHHIVGYCPRYLVADALELVREKPELVNVQVERVNPAPTPLHFRLLCNMTAEWPEKFIPFSGKEYQPILSEVWEQR</sequence>
<dbReference type="RefSeq" id="WP_354634893.1">
    <property type="nucleotide sequence ID" value="NZ_CP159837.1"/>
</dbReference>
<gene>
    <name evidence="4" type="ORF">ABWT76_004090</name>
</gene>